<protein>
    <submittedName>
        <fullName evidence="1">Fam-l protein</fullName>
    </submittedName>
</protein>
<evidence type="ECO:0000313" key="2">
    <source>
        <dbReference type="Proteomes" id="UP001056978"/>
    </source>
</evidence>
<dbReference type="Proteomes" id="UP001056978">
    <property type="component" value="Chromosome 10"/>
</dbReference>
<name>A0ACB9Y8X7_PLABR</name>
<sequence length="275" mass="32466">MMEQKITLLFIKISTFILLIWICHFYNDTSLFIKSLDEKCNIHRILNKENYRLLGEYKRNKGSCLAYINEEIPNNVVRKKKYISKNKKGTKGKRKQLFRSSLYMEELGKTVKKNKCVIPKTKKYFDFEKKIFKKLEYKDYIKNINPFENKEYKKLARKKRRIRIALLLLFFLVLIVPVLDISLETFTGGGLLGLLSLVYPKTITGGQSDQVEGILATFLRTGGWSSIEIIFKSPILIYCVPFLIFVVVFILGMVYYYNKVIKYENIKFIKRLNKR</sequence>
<proteinExistence type="predicted"/>
<keyword evidence="2" id="KW-1185">Reference proteome</keyword>
<gene>
    <name evidence="1" type="ORF">MKS88_003073</name>
</gene>
<organism evidence="1 2">
    <name type="scientific">Plasmodium brasilianum</name>
    <dbReference type="NCBI Taxonomy" id="5824"/>
    <lineage>
        <taxon>Eukaryota</taxon>
        <taxon>Sar</taxon>
        <taxon>Alveolata</taxon>
        <taxon>Apicomplexa</taxon>
        <taxon>Aconoidasida</taxon>
        <taxon>Haemosporida</taxon>
        <taxon>Plasmodiidae</taxon>
        <taxon>Plasmodium</taxon>
        <taxon>Plasmodium (Plasmodium)</taxon>
    </lineage>
</organism>
<dbReference type="EMBL" id="CM043778">
    <property type="protein sequence ID" value="KAI4837660.1"/>
    <property type="molecule type" value="Genomic_DNA"/>
</dbReference>
<evidence type="ECO:0000313" key="1">
    <source>
        <dbReference type="EMBL" id="KAI4837660.1"/>
    </source>
</evidence>
<comment type="caution">
    <text evidence="1">The sequence shown here is derived from an EMBL/GenBank/DDBJ whole genome shotgun (WGS) entry which is preliminary data.</text>
</comment>
<reference evidence="1" key="1">
    <citation type="submission" date="2022-06" db="EMBL/GenBank/DDBJ databases">
        <title>The First Complete Genome of the Simian Malaria Parasite Plasmodium brasilianum.</title>
        <authorList>
            <person name="Bajic M."/>
            <person name="Ravishankar S."/>
        </authorList>
    </citation>
    <scope>NUCLEOTIDE SEQUENCE</scope>
    <source>
        <strain evidence="1">Bolivian I</strain>
    </source>
</reference>
<accession>A0ACB9Y8X7</accession>